<evidence type="ECO:0000256" key="1">
    <source>
        <dbReference type="SAM" id="MobiDB-lite"/>
    </source>
</evidence>
<dbReference type="EMBL" id="BAAASE010000005">
    <property type="protein sequence ID" value="GAA2403431.1"/>
    <property type="molecule type" value="Genomic_DNA"/>
</dbReference>
<keyword evidence="3" id="KW-1185">Reference proteome</keyword>
<gene>
    <name evidence="2" type="ORF">GCM10010255_41810</name>
</gene>
<evidence type="ECO:0000313" key="2">
    <source>
        <dbReference type="EMBL" id="GAA2403431.1"/>
    </source>
</evidence>
<dbReference type="Proteomes" id="UP001499986">
    <property type="component" value="Unassembled WGS sequence"/>
</dbReference>
<accession>A0ABP5VL32</accession>
<feature type="region of interest" description="Disordered" evidence="1">
    <location>
        <begin position="39"/>
        <end position="62"/>
    </location>
</feature>
<evidence type="ECO:0000313" key="3">
    <source>
        <dbReference type="Proteomes" id="UP001499986"/>
    </source>
</evidence>
<organism evidence="2 3">
    <name type="scientific">Streptomyces coeruleofuscus</name>
    <dbReference type="NCBI Taxonomy" id="66879"/>
    <lineage>
        <taxon>Bacteria</taxon>
        <taxon>Bacillati</taxon>
        <taxon>Actinomycetota</taxon>
        <taxon>Actinomycetes</taxon>
        <taxon>Kitasatosporales</taxon>
        <taxon>Streptomycetaceae</taxon>
        <taxon>Streptomyces</taxon>
    </lineage>
</organism>
<comment type="caution">
    <text evidence="2">The sequence shown here is derived from an EMBL/GenBank/DDBJ whole genome shotgun (WGS) entry which is preliminary data.</text>
</comment>
<reference evidence="3" key="1">
    <citation type="journal article" date="2019" name="Int. J. Syst. Evol. Microbiol.">
        <title>The Global Catalogue of Microorganisms (GCM) 10K type strain sequencing project: providing services to taxonomists for standard genome sequencing and annotation.</title>
        <authorList>
            <consortium name="The Broad Institute Genomics Platform"/>
            <consortium name="The Broad Institute Genome Sequencing Center for Infectious Disease"/>
            <person name="Wu L."/>
            <person name="Ma J."/>
        </authorList>
    </citation>
    <scope>NUCLEOTIDE SEQUENCE [LARGE SCALE GENOMIC DNA]</scope>
    <source>
        <strain evidence="3">JCM 4358</strain>
    </source>
</reference>
<name>A0ABP5VL32_9ACTN</name>
<sequence length="62" mass="6993">MALVPEQHTWVGVRRAGHAHAYPGWGHLRRVAIRATTHPRPNIRLTEGRSWGAATGKDEDWT</sequence>
<protein>
    <submittedName>
        <fullName evidence="2">Uncharacterized protein</fullName>
    </submittedName>
</protein>
<proteinExistence type="predicted"/>